<sequence>METIKATVKAVRMFINEDNATVTLTLDKAVKGFKRTDAGTFEEAETDTISFFRSALTAQLCDVNDDIALFRSMSEHAFGQREFGAILFGAKLTLEREFKAAGEVVGERAIQRDCYITTITGITLSAKAVAALDKATAL</sequence>
<dbReference type="GeneID" id="65114760"/>
<dbReference type="EMBL" id="MH552500">
    <property type="protein sequence ID" value="AXF52170.1"/>
    <property type="molecule type" value="Genomic_DNA"/>
</dbReference>
<proteinExistence type="predicted"/>
<keyword evidence="2" id="KW-1185">Reference proteome</keyword>
<reference evidence="1 2" key="1">
    <citation type="submission" date="2018-06" db="EMBL/GenBank/DDBJ databases">
        <title>Uncovering a Universe of Circular DNA Viruses in Animal Metagenomes.</title>
        <authorList>
            <person name="Tisza M."/>
            <person name="Buck C."/>
            <person name="Pastrana D."/>
            <person name="Welch N."/>
            <person name="Peretti A."/>
        </authorList>
    </citation>
    <scope>NUCLEOTIDE SEQUENCE [LARGE SCALE GENOMIC DNA]</scope>
    <source>
        <strain evidence="1">Ctcc615</strain>
    </source>
</reference>
<organism evidence="1 2">
    <name type="scientific">crAssphage sp. isolate ctcc615</name>
    <dbReference type="NCBI Taxonomy" id="2989853"/>
    <lineage>
        <taxon>Viruses</taxon>
        <taxon>Duplodnaviria</taxon>
        <taxon>Heunggongvirae</taxon>
        <taxon>Uroviricota</taxon>
        <taxon>Caudoviricetes</taxon>
        <taxon>Crassvirales</taxon>
        <taxon>Intestiviridae</taxon>
        <taxon>Obtuvirinae</taxon>
        <taxon>Wotdevirus</taxon>
        <taxon>Wotdevirus murinus</taxon>
    </lineage>
</organism>
<dbReference type="RefSeq" id="YP_010097098.1">
    <property type="nucleotide sequence ID" value="NC_055756.1"/>
</dbReference>
<evidence type="ECO:0000313" key="1">
    <source>
        <dbReference type="EMBL" id="AXF52170.1"/>
    </source>
</evidence>
<dbReference type="Proteomes" id="UP000257457">
    <property type="component" value="Segment"/>
</dbReference>
<protein>
    <submittedName>
        <fullName evidence="1">Uncharacterized protein</fullName>
    </submittedName>
</protein>
<accession>A0A345BNZ9</accession>
<evidence type="ECO:0000313" key="2">
    <source>
        <dbReference type="Proteomes" id="UP000257457"/>
    </source>
</evidence>
<name>A0A345BNZ9_9CAUD</name>